<sequence>MKRIILVLIICLLTSNIYGQISYEKGFYIDNSGQRKDCYIRNVDWKDNPTEFEYRLKENLESKTIGISDVKEFQIDSIAKYVRRTVNIDKSSENFEMMTYERNPVYEEETIFLEVLVEGRASLYRYENGDLVRFFYNTQETDLKQLVYKSYFVTSERINRNNEFRNQLWNTIKCPDSRISKVESLEYHEKDLTPYFINYNECAGSDYMYFEIKKNRDLFNLNIRPGIRFTTLNIQNNLSDIKEEFNAETSLRLGMEVEFILPFNNSKWALFAEPTYQYFKSDLEESSSSIDGVDYKSIEIPVGVRHYFFINKQSKIFINAAYVLDYSIGKSRVIRDFSNDLEISVADNIAFGIGYKHNDKLSLELRYQTTRDILSRFEFWFSEYQTTAIIVGYSIF</sequence>
<proteinExistence type="predicted"/>
<keyword evidence="2" id="KW-1185">Reference proteome</keyword>
<dbReference type="Proteomes" id="UP000199534">
    <property type="component" value="Unassembled WGS sequence"/>
</dbReference>
<dbReference type="EMBL" id="FOYQ01000002">
    <property type="protein sequence ID" value="SFR48043.1"/>
    <property type="molecule type" value="Genomic_DNA"/>
</dbReference>
<dbReference type="AlphaFoldDB" id="A0A1I6H0Q8"/>
<accession>A0A1I6H0Q8</accession>
<gene>
    <name evidence="1" type="ORF">SAMN04490243_2015</name>
</gene>
<evidence type="ECO:0008006" key="3">
    <source>
        <dbReference type="Google" id="ProtNLM"/>
    </source>
</evidence>
<organism evidence="1 2">
    <name type="scientific">Robiginitalea myxolifaciens</name>
    <dbReference type="NCBI Taxonomy" id="400055"/>
    <lineage>
        <taxon>Bacteria</taxon>
        <taxon>Pseudomonadati</taxon>
        <taxon>Bacteroidota</taxon>
        <taxon>Flavobacteriia</taxon>
        <taxon>Flavobacteriales</taxon>
        <taxon>Flavobacteriaceae</taxon>
        <taxon>Robiginitalea</taxon>
    </lineage>
</organism>
<dbReference type="OrthoDB" id="921445at2"/>
<protein>
    <recommendedName>
        <fullName evidence="3">Outer membrane protein beta-barrel domain-containing protein</fullName>
    </recommendedName>
</protein>
<name>A0A1I6H0Q8_9FLAO</name>
<dbReference type="RefSeq" id="WP_143099960.1">
    <property type="nucleotide sequence ID" value="NZ_FOYQ01000002.1"/>
</dbReference>
<evidence type="ECO:0000313" key="1">
    <source>
        <dbReference type="EMBL" id="SFR48043.1"/>
    </source>
</evidence>
<evidence type="ECO:0000313" key="2">
    <source>
        <dbReference type="Proteomes" id="UP000199534"/>
    </source>
</evidence>
<reference evidence="1 2" key="1">
    <citation type="submission" date="2016-10" db="EMBL/GenBank/DDBJ databases">
        <authorList>
            <person name="de Groot N.N."/>
        </authorList>
    </citation>
    <scope>NUCLEOTIDE SEQUENCE [LARGE SCALE GENOMIC DNA]</scope>
    <source>
        <strain evidence="1 2">DSM 21019</strain>
    </source>
</reference>